<keyword evidence="2" id="KW-0648">Protein biosynthesis</keyword>
<dbReference type="PROSITE" id="PS51722">
    <property type="entry name" value="G_TR_2"/>
    <property type="match status" value="1"/>
</dbReference>
<evidence type="ECO:0000256" key="3">
    <source>
        <dbReference type="ARBA" id="ARBA00023128"/>
    </source>
</evidence>
<dbReference type="Gene3D" id="3.30.70.870">
    <property type="entry name" value="Elongation Factor G (Translational Gtpase), domain 3"/>
    <property type="match status" value="1"/>
</dbReference>
<dbReference type="PRINTS" id="PR00315">
    <property type="entry name" value="ELONGATNFCT"/>
</dbReference>
<dbReference type="SUPFAM" id="SSF50447">
    <property type="entry name" value="Translation proteins"/>
    <property type="match status" value="1"/>
</dbReference>
<dbReference type="Gene3D" id="3.30.70.240">
    <property type="match status" value="1"/>
</dbReference>
<dbReference type="STRING" id="1051891.A0A0C3L504"/>
<name>A0A0C3L504_9AGAM</name>
<sequence length="838" mass="90633">MFLRSTRIPKAPALWRGLLIVRRGYASPSGSHADHIRNIALMAHIDSGKTTLTESILHTSSYLVAPGSVDTGSTTTDFLPAERERGITIQSASIPVKWKDWTFNLIDTPGHVDFGMEVESASRVVDGAVVLLDAVEGVEGQTKGVWRQLDRHSVPTRMIFLNKLDRPGASVYNSISSILNHRLHSNPLVLTLPIASFDSSRYKTGEPGLEGIVDLVNWEVWRWHASRDFTHAPAEKVERVRLPRTEEELRASQLFSTDHPIVPELLAARQGLIDNLSILSPELMDAFVELPETPSPYLTLSTQTLISSLRQLTLDRAILPIVCGAALKHVGTDILMDFVGELLASPVDVASTSSTAIGSKKKTSIKKPDQLQMLAWKVTWDKRKGWMTFVRVYSGTLQGQSGLLNTTSNQRERASKVMLLYASQPEEVQSLSFGSVGVVLGLKHTRTGDTLTSFNAGGSSDATLRSIVPPPAVISASVIPHSQADVQPVQEALAALSRTDPSVRVTEDAEEGQTLVHGLGALHLEIVEGRLRDEWGVKVQFGKRRVSYRENFGYEGDEGVETRSRWEKDVGGKRAGATVEMKVSALIGDALKEDSSKQAVDSWGGSLVSIAEKPEDELEPFPSPESTSFNHTLYPSTSPVTAVLQGVLSALSSSPHTTLPLSHLNISITSFDLDQGSPPSTLTAAASDALRQALFKAGPGQVMEPYINVKIDVGEEGVGKVVRDLTENGGEILDLAEGSSTGTTTGGEEEEVGPYSSEGIYLPPKWITPASASLEAKSGGASFKRSVRAVAPLGKMLDYSSRLRAVSGGQATFEMSVEGFRPVGDVRRLEILKEMGRA</sequence>
<dbReference type="SUPFAM" id="SSF54980">
    <property type="entry name" value="EF-G C-terminal domain-like"/>
    <property type="match status" value="2"/>
</dbReference>
<dbReference type="PANTHER" id="PTHR43261:SF1">
    <property type="entry name" value="RIBOSOME-RELEASING FACTOR 2, MITOCHONDRIAL"/>
    <property type="match status" value="1"/>
</dbReference>
<dbReference type="PANTHER" id="PTHR43261">
    <property type="entry name" value="TRANSLATION ELONGATION FACTOR G-RELATED"/>
    <property type="match status" value="1"/>
</dbReference>
<reference evidence="7 8" key="1">
    <citation type="submission" date="2014-04" db="EMBL/GenBank/DDBJ databases">
        <authorList>
            <consortium name="DOE Joint Genome Institute"/>
            <person name="Kuo A."/>
            <person name="Girlanda M."/>
            <person name="Perotto S."/>
            <person name="Kohler A."/>
            <person name="Nagy L.G."/>
            <person name="Floudas D."/>
            <person name="Copeland A."/>
            <person name="Barry K.W."/>
            <person name="Cichocki N."/>
            <person name="Veneault-Fourrey C."/>
            <person name="LaButti K."/>
            <person name="Lindquist E.A."/>
            <person name="Lipzen A."/>
            <person name="Lundell T."/>
            <person name="Morin E."/>
            <person name="Murat C."/>
            <person name="Sun H."/>
            <person name="Tunlid A."/>
            <person name="Henrissat B."/>
            <person name="Grigoriev I.V."/>
            <person name="Hibbett D.S."/>
            <person name="Martin F."/>
            <person name="Nordberg H.P."/>
            <person name="Cantor M.N."/>
            <person name="Hua S.X."/>
        </authorList>
    </citation>
    <scope>NUCLEOTIDE SEQUENCE [LARGE SCALE GENOMIC DNA]</scope>
    <source>
        <strain evidence="7 8">MUT 4182</strain>
    </source>
</reference>
<dbReference type="Gene3D" id="3.40.50.300">
    <property type="entry name" value="P-loop containing nucleotide triphosphate hydrolases"/>
    <property type="match status" value="1"/>
</dbReference>
<evidence type="ECO:0000259" key="6">
    <source>
        <dbReference type="PROSITE" id="PS51722"/>
    </source>
</evidence>
<proteinExistence type="predicted"/>
<gene>
    <name evidence="7" type="ORF">M407DRAFT_230911</name>
</gene>
<dbReference type="EMBL" id="KN823498">
    <property type="protein sequence ID" value="KIO16707.1"/>
    <property type="molecule type" value="Genomic_DNA"/>
</dbReference>
<dbReference type="FunFam" id="3.40.50.300:FF:000514">
    <property type="entry name" value="Ribosome-releasing factor 2, mitochondrial"/>
    <property type="match status" value="1"/>
</dbReference>
<keyword evidence="4" id="KW-0342">GTP-binding</keyword>
<dbReference type="Pfam" id="PF22042">
    <property type="entry name" value="EF-G_D2"/>
    <property type="match status" value="1"/>
</dbReference>
<dbReference type="InterPro" id="IPR027417">
    <property type="entry name" value="P-loop_NTPase"/>
</dbReference>
<dbReference type="OrthoDB" id="198619at2759"/>
<dbReference type="PROSITE" id="PS00301">
    <property type="entry name" value="G_TR_1"/>
    <property type="match status" value="1"/>
</dbReference>
<evidence type="ECO:0000256" key="4">
    <source>
        <dbReference type="ARBA" id="ARBA00023134"/>
    </source>
</evidence>
<protein>
    <recommendedName>
        <fullName evidence="6">Tr-type G domain-containing protein</fullName>
    </recommendedName>
</protein>
<organism evidence="7 8">
    <name type="scientific">Tulasnella calospora MUT 4182</name>
    <dbReference type="NCBI Taxonomy" id="1051891"/>
    <lineage>
        <taxon>Eukaryota</taxon>
        <taxon>Fungi</taxon>
        <taxon>Dikarya</taxon>
        <taxon>Basidiomycota</taxon>
        <taxon>Agaricomycotina</taxon>
        <taxon>Agaricomycetes</taxon>
        <taxon>Cantharellales</taxon>
        <taxon>Tulasnellaceae</taxon>
        <taxon>Tulasnella</taxon>
    </lineage>
</organism>
<evidence type="ECO:0000256" key="1">
    <source>
        <dbReference type="ARBA" id="ARBA00022741"/>
    </source>
</evidence>
<dbReference type="Proteomes" id="UP000054248">
    <property type="component" value="Unassembled WGS sequence"/>
</dbReference>
<evidence type="ECO:0000313" key="7">
    <source>
        <dbReference type="EMBL" id="KIO16707.1"/>
    </source>
</evidence>
<dbReference type="SUPFAM" id="SSF52540">
    <property type="entry name" value="P-loop containing nucleoside triphosphate hydrolases"/>
    <property type="match status" value="1"/>
</dbReference>
<dbReference type="CDD" id="cd01514">
    <property type="entry name" value="Elongation_Factor_C"/>
    <property type="match status" value="1"/>
</dbReference>
<reference evidence="8" key="2">
    <citation type="submission" date="2015-01" db="EMBL/GenBank/DDBJ databases">
        <title>Evolutionary Origins and Diversification of the Mycorrhizal Mutualists.</title>
        <authorList>
            <consortium name="DOE Joint Genome Institute"/>
            <consortium name="Mycorrhizal Genomics Consortium"/>
            <person name="Kohler A."/>
            <person name="Kuo A."/>
            <person name="Nagy L.G."/>
            <person name="Floudas D."/>
            <person name="Copeland A."/>
            <person name="Barry K.W."/>
            <person name="Cichocki N."/>
            <person name="Veneault-Fourrey C."/>
            <person name="LaButti K."/>
            <person name="Lindquist E.A."/>
            <person name="Lipzen A."/>
            <person name="Lundell T."/>
            <person name="Morin E."/>
            <person name="Murat C."/>
            <person name="Riley R."/>
            <person name="Ohm R."/>
            <person name="Sun H."/>
            <person name="Tunlid A."/>
            <person name="Henrissat B."/>
            <person name="Grigoriev I.V."/>
            <person name="Hibbett D.S."/>
            <person name="Martin F."/>
        </authorList>
    </citation>
    <scope>NUCLEOTIDE SEQUENCE [LARGE SCALE GENOMIC DNA]</scope>
    <source>
        <strain evidence="8">MUT 4182</strain>
    </source>
</reference>
<keyword evidence="8" id="KW-1185">Reference proteome</keyword>
<evidence type="ECO:0000313" key="8">
    <source>
        <dbReference type="Proteomes" id="UP000054248"/>
    </source>
</evidence>
<dbReference type="GO" id="GO:0003924">
    <property type="term" value="F:GTPase activity"/>
    <property type="evidence" value="ECO:0007669"/>
    <property type="project" value="InterPro"/>
</dbReference>
<keyword evidence="1" id="KW-0547">Nucleotide-binding</keyword>
<dbReference type="InterPro" id="IPR053905">
    <property type="entry name" value="EF-G-like_DII"/>
</dbReference>
<keyword evidence="3" id="KW-0496">Mitochondrion</keyword>
<dbReference type="HOGENOM" id="CLU_002794_4_1_1"/>
<dbReference type="GO" id="GO:0032543">
    <property type="term" value="P:mitochondrial translation"/>
    <property type="evidence" value="ECO:0007669"/>
    <property type="project" value="TreeGrafter"/>
</dbReference>
<dbReference type="Pfam" id="PF00009">
    <property type="entry name" value="GTP_EFTU"/>
    <property type="match status" value="1"/>
</dbReference>
<dbReference type="InterPro" id="IPR041095">
    <property type="entry name" value="EFG_II"/>
</dbReference>
<dbReference type="AlphaFoldDB" id="A0A0C3L504"/>
<dbReference type="NCBIfam" id="TIGR00231">
    <property type="entry name" value="small_GTP"/>
    <property type="match status" value="1"/>
</dbReference>
<accession>A0A0C3L504</accession>
<evidence type="ECO:0000256" key="2">
    <source>
        <dbReference type="ARBA" id="ARBA00022917"/>
    </source>
</evidence>
<dbReference type="InterPro" id="IPR009000">
    <property type="entry name" value="Transl_B-barrel_sf"/>
</dbReference>
<dbReference type="GO" id="GO:0005759">
    <property type="term" value="C:mitochondrial matrix"/>
    <property type="evidence" value="ECO:0007669"/>
    <property type="project" value="UniProtKB-ARBA"/>
</dbReference>
<dbReference type="InterPro" id="IPR005225">
    <property type="entry name" value="Small_GTP-bd"/>
</dbReference>
<dbReference type="InterPro" id="IPR035647">
    <property type="entry name" value="EFG_III/V"/>
</dbReference>
<dbReference type="GO" id="GO:0005525">
    <property type="term" value="F:GTP binding"/>
    <property type="evidence" value="ECO:0007669"/>
    <property type="project" value="UniProtKB-KW"/>
</dbReference>
<feature type="domain" description="Tr-type G" evidence="6">
    <location>
        <begin position="34"/>
        <end position="347"/>
    </location>
</feature>
<evidence type="ECO:0000256" key="5">
    <source>
        <dbReference type="SAM" id="MobiDB-lite"/>
    </source>
</evidence>
<dbReference type="InterPro" id="IPR031157">
    <property type="entry name" value="G_TR_CS"/>
</dbReference>
<dbReference type="InterPro" id="IPR000795">
    <property type="entry name" value="T_Tr_GTP-bd_dom"/>
</dbReference>
<dbReference type="GO" id="GO:0032790">
    <property type="term" value="P:ribosome disassembly"/>
    <property type="evidence" value="ECO:0007669"/>
    <property type="project" value="TreeGrafter"/>
</dbReference>
<dbReference type="Gene3D" id="2.40.30.10">
    <property type="entry name" value="Translation factors"/>
    <property type="match status" value="1"/>
</dbReference>
<feature type="region of interest" description="Disordered" evidence="5">
    <location>
        <begin position="736"/>
        <end position="755"/>
    </location>
</feature>
<dbReference type="Pfam" id="PF14492">
    <property type="entry name" value="EFG_III"/>
    <property type="match status" value="1"/>
</dbReference>